<feature type="domain" description="Glycosyltransferase 2-like" evidence="1">
    <location>
        <begin position="9"/>
        <end position="140"/>
    </location>
</feature>
<dbReference type="EMBL" id="MQUB01000001">
    <property type="protein sequence ID" value="PQB03884.1"/>
    <property type="molecule type" value="Genomic_DNA"/>
</dbReference>
<name>A0A2S7KMM4_9FLAO</name>
<dbReference type="SUPFAM" id="SSF53448">
    <property type="entry name" value="Nucleotide-diphospho-sugar transferases"/>
    <property type="match status" value="1"/>
</dbReference>
<dbReference type="Gene3D" id="3.90.550.10">
    <property type="entry name" value="Spore Coat Polysaccharide Biosynthesis Protein SpsA, Chain A"/>
    <property type="match status" value="1"/>
</dbReference>
<accession>A0A2S7KMM4</accession>
<dbReference type="Pfam" id="PF00535">
    <property type="entry name" value="Glycos_transf_2"/>
    <property type="match status" value="1"/>
</dbReference>
<dbReference type="InterPro" id="IPR029044">
    <property type="entry name" value="Nucleotide-diphossugar_trans"/>
</dbReference>
<comment type="caution">
    <text evidence="2">The sequence shown here is derived from an EMBL/GenBank/DDBJ whole genome shotgun (WGS) entry which is preliminary data.</text>
</comment>
<protein>
    <recommendedName>
        <fullName evidence="1">Glycosyltransferase 2-like domain-containing protein</fullName>
    </recommendedName>
</protein>
<dbReference type="PANTHER" id="PTHR22916:SF3">
    <property type="entry name" value="UDP-GLCNAC:BETAGAL BETA-1,3-N-ACETYLGLUCOSAMINYLTRANSFERASE-LIKE PROTEIN 1"/>
    <property type="match status" value="1"/>
</dbReference>
<evidence type="ECO:0000259" key="1">
    <source>
        <dbReference type="Pfam" id="PF00535"/>
    </source>
</evidence>
<dbReference type="Proteomes" id="UP000239800">
    <property type="component" value="Unassembled WGS sequence"/>
</dbReference>
<dbReference type="AlphaFoldDB" id="A0A2S7KMM4"/>
<keyword evidence="3" id="KW-1185">Reference proteome</keyword>
<dbReference type="CDD" id="cd00761">
    <property type="entry name" value="Glyco_tranf_GTA_type"/>
    <property type="match status" value="1"/>
</dbReference>
<reference evidence="2 3" key="1">
    <citation type="submission" date="2016-11" db="EMBL/GenBank/DDBJ databases">
        <title>Trade-off between light-utilization and light-protection in marine flavobacteria.</title>
        <authorList>
            <person name="Kumagai Y."/>
        </authorList>
    </citation>
    <scope>NUCLEOTIDE SEQUENCE [LARGE SCALE GENOMIC DNA]</scope>
    <source>
        <strain evidence="2 3">NBRC 107741</strain>
    </source>
</reference>
<proteinExistence type="predicted"/>
<evidence type="ECO:0000313" key="3">
    <source>
        <dbReference type="Proteomes" id="UP000239800"/>
    </source>
</evidence>
<organism evidence="2 3">
    <name type="scientific">Aureitalea marina</name>
    <dbReference type="NCBI Taxonomy" id="930804"/>
    <lineage>
        <taxon>Bacteria</taxon>
        <taxon>Pseudomonadati</taxon>
        <taxon>Bacteroidota</taxon>
        <taxon>Flavobacteriia</taxon>
        <taxon>Flavobacteriales</taxon>
        <taxon>Flavobacteriaceae</taxon>
        <taxon>Aureitalea</taxon>
    </lineage>
</organism>
<gene>
    <name evidence="2" type="ORF">BST85_02405</name>
</gene>
<evidence type="ECO:0000313" key="2">
    <source>
        <dbReference type="EMBL" id="PQB03884.1"/>
    </source>
</evidence>
<dbReference type="InterPro" id="IPR001173">
    <property type="entry name" value="Glyco_trans_2-like"/>
</dbReference>
<dbReference type="GO" id="GO:0016758">
    <property type="term" value="F:hexosyltransferase activity"/>
    <property type="evidence" value="ECO:0007669"/>
    <property type="project" value="UniProtKB-ARBA"/>
</dbReference>
<dbReference type="PANTHER" id="PTHR22916">
    <property type="entry name" value="GLYCOSYLTRANSFERASE"/>
    <property type="match status" value="1"/>
</dbReference>
<sequence>MEENNPKVSIVVPVYNREGLVGETLDSILGQTFPNWECIIVDDHSDDSTFEVINEYQSKDSRFKIFKRPADRPKGANSCRNYGFEQSTGAYVNWFDSDDIMLPEKLEIQLSSLTKSEYAFSVCQTLVFEEEKENIIGLRKESIHSEDFFNDFVTNKIMWLTQAPLIERSFIDQYEFRFDETLAKGQERDFFINLLSVVNGYHHTDQPLVLFRKHPNSISNKPSTPQKLYSSFLVNFNIIKRHSSRLNKESIRYLKRVLLSKLYQLNRMDERSLVGDILNQIKSIKVYNPLELLVIKLKLLYFANRNSSK</sequence>